<dbReference type="AlphaFoldDB" id="A0A1G8HYC3"/>
<evidence type="ECO:0000313" key="3">
    <source>
        <dbReference type="Proteomes" id="UP000198923"/>
    </source>
</evidence>
<dbReference type="STRING" id="504805.SAMN05421505_13454"/>
<proteinExistence type="predicted"/>
<sequence>MPALRPTWSELPTGLRTHAARLLDADAEAVEADSQDGGFTPGAALRILHTASGRRLFLKAIPADHPLADAYDREASTIERLPRQGFRPDLIWAGHLDGWTAMAIADVEGRHPDLSPSSPDIPAVAAAISAMSASLDPSPLDAAPVAVPSGWRSLTEADLDGTEQAWAIPHLAALADLEDRWAERAASGKALVHNDIRPDNLLIRDNGAVVVVDWAQARCGFPWRDTYSLAPHLVMAGHTAATAENVLAGPLADADADLVTANIVALGGYLIRSAPYPAPPNVPHLRPYQARAARAASALIRHRTGW</sequence>
<keyword evidence="2" id="KW-0808">Transferase</keyword>
<organism evidence="2 3">
    <name type="scientific">Sinosporangium album</name>
    <dbReference type="NCBI Taxonomy" id="504805"/>
    <lineage>
        <taxon>Bacteria</taxon>
        <taxon>Bacillati</taxon>
        <taxon>Actinomycetota</taxon>
        <taxon>Actinomycetes</taxon>
        <taxon>Streptosporangiales</taxon>
        <taxon>Streptosporangiaceae</taxon>
        <taxon>Sinosporangium</taxon>
    </lineage>
</organism>
<dbReference type="Pfam" id="PF01636">
    <property type="entry name" value="APH"/>
    <property type="match status" value="1"/>
</dbReference>
<dbReference type="InterPro" id="IPR011009">
    <property type="entry name" value="Kinase-like_dom_sf"/>
</dbReference>
<keyword evidence="3" id="KW-1185">Reference proteome</keyword>
<dbReference type="GO" id="GO:0016740">
    <property type="term" value="F:transferase activity"/>
    <property type="evidence" value="ECO:0007669"/>
    <property type="project" value="UniProtKB-KW"/>
</dbReference>
<evidence type="ECO:0000259" key="1">
    <source>
        <dbReference type="Pfam" id="PF01636"/>
    </source>
</evidence>
<feature type="domain" description="Aminoglycoside phosphotransferase" evidence="1">
    <location>
        <begin position="49"/>
        <end position="251"/>
    </location>
</feature>
<dbReference type="Gene3D" id="3.90.1200.10">
    <property type="match status" value="1"/>
</dbReference>
<dbReference type="RefSeq" id="WP_093174175.1">
    <property type="nucleotide sequence ID" value="NZ_FNCN01000034.1"/>
</dbReference>
<protein>
    <submittedName>
        <fullName evidence="2">Phosphotransferase enzyme family protein</fullName>
    </submittedName>
</protein>
<reference evidence="2 3" key="1">
    <citation type="submission" date="2016-10" db="EMBL/GenBank/DDBJ databases">
        <authorList>
            <person name="de Groot N.N."/>
        </authorList>
    </citation>
    <scope>NUCLEOTIDE SEQUENCE [LARGE SCALE GENOMIC DNA]</scope>
    <source>
        <strain evidence="2 3">CPCC 201354</strain>
    </source>
</reference>
<accession>A0A1G8HYC3</accession>
<evidence type="ECO:0000313" key="2">
    <source>
        <dbReference type="EMBL" id="SDI11607.1"/>
    </source>
</evidence>
<dbReference type="EMBL" id="FNCN01000034">
    <property type="protein sequence ID" value="SDI11607.1"/>
    <property type="molecule type" value="Genomic_DNA"/>
</dbReference>
<dbReference type="OrthoDB" id="2570531at2"/>
<dbReference type="InterPro" id="IPR002575">
    <property type="entry name" value="Aminoglycoside_PTrfase"/>
</dbReference>
<gene>
    <name evidence="2" type="ORF">SAMN05421505_13454</name>
</gene>
<dbReference type="Proteomes" id="UP000198923">
    <property type="component" value="Unassembled WGS sequence"/>
</dbReference>
<dbReference type="SUPFAM" id="SSF56112">
    <property type="entry name" value="Protein kinase-like (PK-like)"/>
    <property type="match status" value="1"/>
</dbReference>
<name>A0A1G8HYC3_9ACTN</name>